<sequence>MALPGERDANFVLCVAHGWRTVLKIMNADETAEDAAFVSDIMDRLAGQMAEIGLAEIVPPLAGERVAVLTIPGVEGLMARMVGWVGHAGGVCDRGDAGSGRGRSAVRSGRGAAGAAGVAGAVDRVA</sequence>
<accession>A0A7W4JZR4</accession>
<organism evidence="1 2">
    <name type="scientific">Gluconacetobacter dulcium</name>
    <dbReference type="NCBI Taxonomy" id="2729096"/>
    <lineage>
        <taxon>Bacteria</taxon>
        <taxon>Pseudomonadati</taxon>
        <taxon>Pseudomonadota</taxon>
        <taxon>Alphaproteobacteria</taxon>
        <taxon>Acetobacterales</taxon>
        <taxon>Acetobacteraceae</taxon>
        <taxon>Gluconacetobacter</taxon>
    </lineage>
</organism>
<evidence type="ECO:0000313" key="1">
    <source>
        <dbReference type="EMBL" id="MBB2197765.1"/>
    </source>
</evidence>
<evidence type="ECO:0000313" key="2">
    <source>
        <dbReference type="Proteomes" id="UP000530320"/>
    </source>
</evidence>
<comment type="caution">
    <text evidence="1">The sequence shown here is derived from an EMBL/GenBank/DDBJ whole genome shotgun (WGS) entry which is preliminary data.</text>
</comment>
<reference evidence="1 2" key="1">
    <citation type="submission" date="2020-04" db="EMBL/GenBank/DDBJ databases">
        <title>Description of novel Gluconacetobacter.</title>
        <authorList>
            <person name="Sombolestani A."/>
        </authorList>
    </citation>
    <scope>NUCLEOTIDE SEQUENCE [LARGE SCALE GENOMIC DNA]</scope>
    <source>
        <strain evidence="1 2">LMG 22058</strain>
    </source>
</reference>
<dbReference type="RefSeq" id="WP_183009101.1">
    <property type="nucleotide sequence ID" value="NZ_JABEQP010000005.1"/>
</dbReference>
<gene>
    <name evidence="1" type="ORF">HLH44_09905</name>
</gene>
<dbReference type="EMBL" id="JABEQP010000005">
    <property type="protein sequence ID" value="MBB2197765.1"/>
    <property type="molecule type" value="Genomic_DNA"/>
</dbReference>
<dbReference type="Proteomes" id="UP000530320">
    <property type="component" value="Unassembled WGS sequence"/>
</dbReference>
<protein>
    <submittedName>
        <fullName evidence="1">Uncharacterized protein</fullName>
    </submittedName>
</protein>
<proteinExistence type="predicted"/>
<name>A0A7W4JZR4_9PROT</name>
<dbReference type="AlphaFoldDB" id="A0A7W4JZR4"/>